<protein>
    <submittedName>
        <fullName evidence="4">Alpha/beta fold hydrolase</fullName>
    </submittedName>
</protein>
<keyword evidence="1" id="KW-0560">Oxidoreductase</keyword>
<keyword evidence="5" id="KW-1185">Reference proteome</keyword>
<dbReference type="EMBL" id="JAGSOV010000005">
    <property type="protein sequence ID" value="MCO1653650.1"/>
    <property type="molecule type" value="Genomic_DNA"/>
</dbReference>
<dbReference type="Pfam" id="PF00561">
    <property type="entry name" value="Abhydrolase_1"/>
    <property type="match status" value="1"/>
</dbReference>
<evidence type="ECO:0000259" key="3">
    <source>
        <dbReference type="Pfam" id="PF00561"/>
    </source>
</evidence>
<sequence>MSEGNRTGRRTVERDGVRLHVDDSGPTGGAPVVLLSGLAMSTAGWDPVADRLVGAGHRVVRPSTRGHGPSDAPSSGYRLADLAADVVAVLDAVGPGPAHLVGHSLGGMVAVQVALAHPDRVASLALLGAPVAGQPPAPAFLAWAGQVLRLARDGLPALLAGLPETVAFAHRIPDPALAAAVHAQVTSTLRAPAFVPENFADVPAVAAVRPTPWQRLRAGELTAPLLVLDGADDPLVGGGAEPTAAHVPGARSVALPGAGHLALLEQPDAVAAELLRALRPA</sequence>
<dbReference type="PANTHER" id="PTHR43433">
    <property type="entry name" value="HYDROLASE, ALPHA/BETA FOLD FAMILY PROTEIN"/>
    <property type="match status" value="1"/>
</dbReference>
<keyword evidence="1" id="KW-0575">Peroxidase</keyword>
<dbReference type="GO" id="GO:0016787">
    <property type="term" value="F:hydrolase activity"/>
    <property type="evidence" value="ECO:0007669"/>
    <property type="project" value="UniProtKB-KW"/>
</dbReference>
<evidence type="ECO:0000256" key="1">
    <source>
        <dbReference type="ARBA" id="ARBA00022559"/>
    </source>
</evidence>
<dbReference type="RefSeq" id="WP_252435240.1">
    <property type="nucleotide sequence ID" value="NZ_JAGSOV010000005.1"/>
</dbReference>
<organism evidence="4 5">
    <name type="scientific">Pseudonocardia humida</name>
    <dbReference type="NCBI Taxonomy" id="2800819"/>
    <lineage>
        <taxon>Bacteria</taxon>
        <taxon>Bacillati</taxon>
        <taxon>Actinomycetota</taxon>
        <taxon>Actinomycetes</taxon>
        <taxon>Pseudonocardiales</taxon>
        <taxon>Pseudonocardiaceae</taxon>
        <taxon>Pseudonocardia</taxon>
    </lineage>
</organism>
<dbReference type="InterPro" id="IPR029058">
    <property type="entry name" value="AB_hydrolase_fold"/>
</dbReference>
<feature type="region of interest" description="Disordered" evidence="2">
    <location>
        <begin position="1"/>
        <end position="24"/>
    </location>
</feature>
<comment type="caution">
    <text evidence="4">The sequence shown here is derived from an EMBL/GenBank/DDBJ whole genome shotgun (WGS) entry which is preliminary data.</text>
</comment>
<evidence type="ECO:0000256" key="2">
    <source>
        <dbReference type="SAM" id="MobiDB-lite"/>
    </source>
</evidence>
<dbReference type="Gene3D" id="3.40.50.1820">
    <property type="entry name" value="alpha/beta hydrolase"/>
    <property type="match status" value="1"/>
</dbReference>
<name>A0ABT0ZSF0_9PSEU</name>
<dbReference type="PANTHER" id="PTHR43433:SF5">
    <property type="entry name" value="AB HYDROLASE-1 DOMAIN-CONTAINING PROTEIN"/>
    <property type="match status" value="1"/>
</dbReference>
<dbReference type="InterPro" id="IPR050471">
    <property type="entry name" value="AB_hydrolase"/>
</dbReference>
<dbReference type="InterPro" id="IPR000073">
    <property type="entry name" value="AB_hydrolase_1"/>
</dbReference>
<evidence type="ECO:0000313" key="4">
    <source>
        <dbReference type="EMBL" id="MCO1653650.1"/>
    </source>
</evidence>
<dbReference type="InterPro" id="IPR000639">
    <property type="entry name" value="Epox_hydrolase-like"/>
</dbReference>
<keyword evidence="4" id="KW-0378">Hydrolase</keyword>
<gene>
    <name evidence="4" type="ORF">KDL28_01130</name>
</gene>
<reference evidence="4" key="1">
    <citation type="submission" date="2021-04" db="EMBL/GenBank/DDBJ databases">
        <title>Pseudonocardia sp. nov., isolated from sandy soil of mangrove forest.</title>
        <authorList>
            <person name="Zan Z."/>
            <person name="Huang R."/>
            <person name="Liu W."/>
        </authorList>
    </citation>
    <scope>NUCLEOTIDE SEQUENCE</scope>
    <source>
        <strain evidence="4">S2-4</strain>
    </source>
</reference>
<proteinExistence type="predicted"/>
<feature type="domain" description="AB hydrolase-1" evidence="3">
    <location>
        <begin position="31"/>
        <end position="267"/>
    </location>
</feature>
<evidence type="ECO:0000313" key="5">
    <source>
        <dbReference type="Proteomes" id="UP001165283"/>
    </source>
</evidence>
<dbReference type="Proteomes" id="UP001165283">
    <property type="component" value="Unassembled WGS sequence"/>
</dbReference>
<feature type="compositionally biased region" description="Basic and acidic residues" evidence="2">
    <location>
        <begin position="10"/>
        <end position="23"/>
    </location>
</feature>
<accession>A0ABT0ZSF0</accession>
<dbReference type="SUPFAM" id="SSF53474">
    <property type="entry name" value="alpha/beta-Hydrolases"/>
    <property type="match status" value="1"/>
</dbReference>
<dbReference type="PRINTS" id="PR00111">
    <property type="entry name" value="ABHYDROLASE"/>
</dbReference>
<dbReference type="PRINTS" id="PR00412">
    <property type="entry name" value="EPOXHYDRLASE"/>
</dbReference>